<dbReference type="PANTHER" id="PTHR23501">
    <property type="entry name" value="MAJOR FACILITATOR SUPERFAMILY"/>
    <property type="match status" value="1"/>
</dbReference>
<reference evidence="7" key="1">
    <citation type="submission" date="2019-03" db="EMBL/GenBank/DDBJ databases">
        <title>Lake Tanganyika Metagenome-Assembled Genomes (MAGs).</title>
        <authorList>
            <person name="Tran P."/>
        </authorList>
    </citation>
    <scope>NUCLEOTIDE SEQUENCE</scope>
    <source>
        <strain evidence="7">K_DeepCast_65m_m2_066</strain>
    </source>
</reference>
<accession>A0A937W241</accession>
<keyword evidence="2 5" id="KW-0812">Transmembrane</keyword>
<evidence type="ECO:0000256" key="1">
    <source>
        <dbReference type="ARBA" id="ARBA00004141"/>
    </source>
</evidence>
<comment type="caution">
    <text evidence="7">The sequence shown here is derived from an EMBL/GenBank/DDBJ whole genome shotgun (WGS) entry which is preliminary data.</text>
</comment>
<evidence type="ECO:0000256" key="3">
    <source>
        <dbReference type="ARBA" id="ARBA00022989"/>
    </source>
</evidence>
<protein>
    <submittedName>
        <fullName evidence="7">MFS transporter</fullName>
    </submittedName>
</protein>
<evidence type="ECO:0000256" key="5">
    <source>
        <dbReference type="SAM" id="Phobius"/>
    </source>
</evidence>
<organism evidence="7 8">
    <name type="scientific">Tectimicrobiota bacterium</name>
    <dbReference type="NCBI Taxonomy" id="2528274"/>
    <lineage>
        <taxon>Bacteria</taxon>
        <taxon>Pseudomonadati</taxon>
        <taxon>Nitrospinota/Tectimicrobiota group</taxon>
        <taxon>Candidatus Tectimicrobiota</taxon>
    </lineage>
</organism>
<evidence type="ECO:0000256" key="2">
    <source>
        <dbReference type="ARBA" id="ARBA00022692"/>
    </source>
</evidence>
<keyword evidence="4 5" id="KW-0472">Membrane</keyword>
<feature type="domain" description="Major facilitator superfamily (MFS) profile" evidence="6">
    <location>
        <begin position="17"/>
        <end position="248"/>
    </location>
</feature>
<dbReference type="GO" id="GO:0022857">
    <property type="term" value="F:transmembrane transporter activity"/>
    <property type="evidence" value="ECO:0007669"/>
    <property type="project" value="InterPro"/>
</dbReference>
<evidence type="ECO:0000256" key="4">
    <source>
        <dbReference type="ARBA" id="ARBA00023136"/>
    </source>
</evidence>
<feature type="transmembrane region" description="Helical" evidence="5">
    <location>
        <begin position="144"/>
        <end position="165"/>
    </location>
</feature>
<feature type="transmembrane region" description="Helical" evidence="5">
    <location>
        <begin position="85"/>
        <end position="108"/>
    </location>
</feature>
<dbReference type="EMBL" id="VGLS01000516">
    <property type="protein sequence ID" value="MBM3225227.1"/>
    <property type="molecule type" value="Genomic_DNA"/>
</dbReference>
<feature type="transmembrane region" description="Helical" evidence="5">
    <location>
        <begin position="51"/>
        <end position="73"/>
    </location>
</feature>
<dbReference type="PROSITE" id="PS50850">
    <property type="entry name" value="MFS"/>
    <property type="match status" value="1"/>
</dbReference>
<gene>
    <name evidence="7" type="ORF">FJZ47_15695</name>
</gene>
<proteinExistence type="predicted"/>
<evidence type="ECO:0000313" key="7">
    <source>
        <dbReference type="EMBL" id="MBM3225227.1"/>
    </source>
</evidence>
<dbReference type="Proteomes" id="UP000712673">
    <property type="component" value="Unassembled WGS sequence"/>
</dbReference>
<dbReference type="InterPro" id="IPR001958">
    <property type="entry name" value="Tet-R_TetA/multi-R_MdtG-like"/>
</dbReference>
<evidence type="ECO:0000313" key="8">
    <source>
        <dbReference type="Proteomes" id="UP000712673"/>
    </source>
</evidence>
<dbReference type="InterPro" id="IPR036259">
    <property type="entry name" value="MFS_trans_sf"/>
</dbReference>
<dbReference type="Gene3D" id="1.20.1250.20">
    <property type="entry name" value="MFS general substrate transporter like domains"/>
    <property type="match status" value="1"/>
</dbReference>
<dbReference type="AlphaFoldDB" id="A0A937W241"/>
<feature type="transmembrane region" description="Helical" evidence="5">
    <location>
        <begin position="19"/>
        <end position="39"/>
    </location>
</feature>
<comment type="subcellular location">
    <subcellularLocation>
        <location evidence="1">Membrane</location>
        <topology evidence="1">Multi-pass membrane protein</topology>
    </subcellularLocation>
</comment>
<dbReference type="PRINTS" id="PR01035">
    <property type="entry name" value="TCRTETA"/>
</dbReference>
<dbReference type="GO" id="GO:0005886">
    <property type="term" value="C:plasma membrane"/>
    <property type="evidence" value="ECO:0007669"/>
    <property type="project" value="TreeGrafter"/>
</dbReference>
<feature type="transmembrane region" description="Helical" evidence="5">
    <location>
        <begin position="171"/>
        <end position="190"/>
    </location>
</feature>
<dbReference type="InterPro" id="IPR020846">
    <property type="entry name" value="MFS_dom"/>
</dbReference>
<name>A0A937W241_UNCTE</name>
<dbReference type="SUPFAM" id="SSF103473">
    <property type="entry name" value="MFS general substrate transporter"/>
    <property type="match status" value="1"/>
</dbReference>
<evidence type="ECO:0000259" key="6">
    <source>
        <dbReference type="PROSITE" id="PS50850"/>
    </source>
</evidence>
<keyword evidence="3 5" id="KW-1133">Transmembrane helix</keyword>
<dbReference type="PANTHER" id="PTHR23501:SF154">
    <property type="entry name" value="MULTIDRUG-EFFLUX TRANSPORTER RV1634-RELATED"/>
    <property type="match status" value="1"/>
</dbReference>
<sequence>MATATWGALCREGRAAPTILLTLSVGIHAIDVFIIATVLPSVVEEIGGAAFYAWSTMLYVVASILGAAGGGLARARWDVRRSYTLGTVLFLVGSLGCALASSMAWLLLARGLQGLGGGMLMALSYGMVGELYPESLRPRMFSLISGMWGAAALLGPSIGGIFAALGWWRGAFWSALPVIGGLAALAWLTLPATTHPRLPTAGRPPWQRLTLLGLGVLAVAWSGQVGGALAATRMVRHGGRLHDAGLVE</sequence>
<dbReference type="InterPro" id="IPR011701">
    <property type="entry name" value="MFS"/>
</dbReference>
<feature type="transmembrane region" description="Helical" evidence="5">
    <location>
        <begin position="211"/>
        <end position="231"/>
    </location>
</feature>
<dbReference type="Pfam" id="PF07690">
    <property type="entry name" value="MFS_1"/>
    <property type="match status" value="1"/>
</dbReference>